<reference evidence="2" key="1">
    <citation type="submission" date="2016-11" db="EMBL/GenBank/DDBJ databases">
        <authorList>
            <person name="Varghese N."/>
            <person name="Submissions S."/>
        </authorList>
    </citation>
    <scope>NUCLEOTIDE SEQUENCE [LARGE SCALE GENOMIC DNA]</scope>
    <source>
        <strain evidence="2">DSM 18802</strain>
    </source>
</reference>
<dbReference type="Proteomes" id="UP000184375">
    <property type="component" value="Unassembled WGS sequence"/>
</dbReference>
<name>A0A1M7MHX5_9FIRM</name>
<sequence>MKIALAVLKNGNNGKIVIFSGKNILYEARFNKDLFEKLVHCTSILSISSKDFEKIYLCAPFYSLISNESTAIVHFRVASEFFDAPKISGFISKNAKIIHTTPEDIQTQIKKNMEYIDKAKVVSIISPFGLVYADQEKALANQLKAMGKDKILTSQEYPHLGFFRREKALLAAGNFLVHVIPYLEEIKKFFLPNCPPIYWVENDAVLLEGNFLPRTCGPDQEDAPLIQISRGCSILYGYPKALAIFKSGGVFKIFLIKGILVEEISPKFNLHSPLSSQLYQLLLEIKRGYFEEKIEIIPIFNFTNIDLADSFPFRFQKLSPYAVRLSRLLGIACAPRSIAATCISDHKELQDIREKLLKKLISINEGRGLIKEPAVFFKEVPIRYLKSDFSLLTVGLREGK</sequence>
<protein>
    <submittedName>
        <fullName evidence="1">Uncharacterized protein</fullName>
    </submittedName>
</protein>
<evidence type="ECO:0000313" key="2">
    <source>
        <dbReference type="Proteomes" id="UP000184375"/>
    </source>
</evidence>
<accession>A0A1M7MHX5</accession>
<dbReference type="RefSeq" id="WP_073258588.1">
    <property type="nucleotide sequence ID" value="NZ_FRCR01000022.1"/>
</dbReference>
<evidence type="ECO:0000313" key="1">
    <source>
        <dbReference type="EMBL" id="SHM90465.1"/>
    </source>
</evidence>
<organism evidence="1 2">
    <name type="scientific">Caldanaerovirga acetigignens</name>
    <dbReference type="NCBI Taxonomy" id="447595"/>
    <lineage>
        <taxon>Bacteria</taxon>
        <taxon>Bacillati</taxon>
        <taxon>Bacillota</taxon>
        <taxon>Clostridia</taxon>
        <taxon>Thermosediminibacterales</taxon>
        <taxon>Thermosediminibacteraceae</taxon>
        <taxon>Caldanaerovirga</taxon>
    </lineage>
</organism>
<dbReference type="OrthoDB" id="1719978at2"/>
<proteinExistence type="predicted"/>
<dbReference type="STRING" id="447595.SAMN05660826_02303"/>
<keyword evidence="2" id="KW-1185">Reference proteome</keyword>
<gene>
    <name evidence="1" type="ORF">SAMN05660826_02303</name>
</gene>
<dbReference type="AlphaFoldDB" id="A0A1M7MHX5"/>
<dbReference type="EMBL" id="FRCR01000022">
    <property type="protein sequence ID" value="SHM90465.1"/>
    <property type="molecule type" value="Genomic_DNA"/>
</dbReference>